<name>A0A2T9Z1U1_9FUNG</name>
<keyword evidence="3" id="KW-0732">Signal</keyword>
<keyword evidence="6" id="KW-1185">Reference proteome</keyword>
<dbReference type="STRING" id="61424.A0A2T9Z1U1"/>
<protein>
    <recommendedName>
        <fullName evidence="4">RING-type domain-containing protein</fullName>
    </recommendedName>
</protein>
<dbReference type="InterPro" id="IPR001841">
    <property type="entry name" value="Znf_RING"/>
</dbReference>
<reference evidence="5 6" key="1">
    <citation type="journal article" date="2018" name="MBio">
        <title>Comparative Genomics Reveals the Core Gene Toolbox for the Fungus-Insect Symbiosis.</title>
        <authorList>
            <person name="Wang Y."/>
            <person name="Stata M."/>
            <person name="Wang W."/>
            <person name="Stajich J.E."/>
            <person name="White M.M."/>
            <person name="Moncalvo J.M."/>
        </authorList>
    </citation>
    <scope>NUCLEOTIDE SEQUENCE [LARGE SCALE GENOMIC DNA]</scope>
    <source>
        <strain evidence="5 6">AUS-77-4</strain>
    </source>
</reference>
<dbReference type="SMART" id="SM00184">
    <property type="entry name" value="RING"/>
    <property type="match status" value="1"/>
</dbReference>
<proteinExistence type="predicted"/>
<feature type="transmembrane region" description="Helical" evidence="2">
    <location>
        <begin position="37"/>
        <end position="59"/>
    </location>
</feature>
<evidence type="ECO:0000313" key="6">
    <source>
        <dbReference type="Proteomes" id="UP000245699"/>
    </source>
</evidence>
<dbReference type="AlphaFoldDB" id="A0A2T9Z1U1"/>
<evidence type="ECO:0000259" key="4">
    <source>
        <dbReference type="PROSITE" id="PS50089"/>
    </source>
</evidence>
<evidence type="ECO:0000313" key="5">
    <source>
        <dbReference type="EMBL" id="PVU98553.1"/>
    </source>
</evidence>
<evidence type="ECO:0000256" key="2">
    <source>
        <dbReference type="SAM" id="Phobius"/>
    </source>
</evidence>
<dbReference type="SUPFAM" id="SSF57850">
    <property type="entry name" value="RING/U-box"/>
    <property type="match status" value="1"/>
</dbReference>
<keyword evidence="2" id="KW-0812">Transmembrane</keyword>
<dbReference type="UniPathway" id="UPA00143"/>
<accession>A0A2T9Z1U1</accession>
<dbReference type="Proteomes" id="UP000245699">
    <property type="component" value="Unassembled WGS sequence"/>
</dbReference>
<evidence type="ECO:0000256" key="3">
    <source>
        <dbReference type="SAM" id="SignalP"/>
    </source>
</evidence>
<keyword evidence="1" id="KW-0863">Zinc-finger</keyword>
<keyword evidence="1" id="KW-0479">Metal-binding</keyword>
<dbReference type="PANTHER" id="PTHR45676:SF159">
    <property type="entry name" value="RING-H2 FINGER PROTEIN ATL51"/>
    <property type="match status" value="1"/>
</dbReference>
<dbReference type="GO" id="GO:0008270">
    <property type="term" value="F:zinc ion binding"/>
    <property type="evidence" value="ECO:0007669"/>
    <property type="project" value="UniProtKB-KW"/>
</dbReference>
<dbReference type="Gene3D" id="3.30.40.10">
    <property type="entry name" value="Zinc/RING finger domain, C3HC4 (zinc finger)"/>
    <property type="match status" value="1"/>
</dbReference>
<sequence length="225" mass="24839">MNTKSNISKKLNSLLLLVSYFCSATNAQFVSTPRRSISSGAIAAIVVVFIIIGIIVTIIKYKVISNILRGSKRPNNVVGANAIVVSYPNDTYPPQQGFVGYIQPVVNGAQGPMMLSPPLDRKTLESYAKVRLSEALQIIPSNLIPESKASDGSVECLCCFKKISKAQYTRLLPCNHIFHLSCIDSRLLNQNGNCPLCFYNLNTNFVLQQPQQFPDNHLNHNINVQ</sequence>
<dbReference type="Pfam" id="PF13639">
    <property type="entry name" value="zf-RING_2"/>
    <property type="match status" value="1"/>
</dbReference>
<dbReference type="OrthoDB" id="8062037at2759"/>
<keyword evidence="1" id="KW-0862">Zinc</keyword>
<dbReference type="PROSITE" id="PS50089">
    <property type="entry name" value="ZF_RING_2"/>
    <property type="match status" value="1"/>
</dbReference>
<feature type="signal peptide" evidence="3">
    <location>
        <begin position="1"/>
        <end position="27"/>
    </location>
</feature>
<organism evidence="5 6">
    <name type="scientific">Furculomyces boomerangus</name>
    <dbReference type="NCBI Taxonomy" id="61424"/>
    <lineage>
        <taxon>Eukaryota</taxon>
        <taxon>Fungi</taxon>
        <taxon>Fungi incertae sedis</taxon>
        <taxon>Zoopagomycota</taxon>
        <taxon>Kickxellomycotina</taxon>
        <taxon>Harpellomycetes</taxon>
        <taxon>Harpellales</taxon>
        <taxon>Harpellaceae</taxon>
        <taxon>Furculomyces</taxon>
    </lineage>
</organism>
<dbReference type="GO" id="GO:0016567">
    <property type="term" value="P:protein ubiquitination"/>
    <property type="evidence" value="ECO:0007669"/>
    <property type="project" value="UniProtKB-UniPathway"/>
</dbReference>
<dbReference type="EMBL" id="MBFT01000076">
    <property type="protein sequence ID" value="PVU98553.1"/>
    <property type="molecule type" value="Genomic_DNA"/>
</dbReference>
<evidence type="ECO:0000256" key="1">
    <source>
        <dbReference type="PROSITE-ProRule" id="PRU00175"/>
    </source>
</evidence>
<keyword evidence="2" id="KW-1133">Transmembrane helix</keyword>
<keyword evidence="2" id="KW-0472">Membrane</keyword>
<gene>
    <name evidence="5" type="ORF">BB559_001473</name>
</gene>
<feature type="domain" description="RING-type" evidence="4">
    <location>
        <begin position="156"/>
        <end position="197"/>
    </location>
</feature>
<feature type="chain" id="PRO_5015552144" description="RING-type domain-containing protein" evidence="3">
    <location>
        <begin position="28"/>
        <end position="225"/>
    </location>
</feature>
<dbReference type="InterPro" id="IPR013083">
    <property type="entry name" value="Znf_RING/FYVE/PHD"/>
</dbReference>
<dbReference type="PANTHER" id="PTHR45676">
    <property type="entry name" value="RING-H2 FINGER PROTEIN ATL51-RELATED"/>
    <property type="match status" value="1"/>
</dbReference>
<comment type="caution">
    <text evidence="5">The sequence shown here is derived from an EMBL/GenBank/DDBJ whole genome shotgun (WGS) entry which is preliminary data.</text>
</comment>